<comment type="caution">
    <text evidence="1">The sequence shown here is derived from an EMBL/GenBank/DDBJ whole genome shotgun (WGS) entry which is preliminary data.</text>
</comment>
<accession>A0ABR2WT59</accession>
<protein>
    <recommendedName>
        <fullName evidence="3">C2H2-type domain-containing protein</fullName>
    </recommendedName>
</protein>
<dbReference type="Proteomes" id="UP001479436">
    <property type="component" value="Unassembled WGS sequence"/>
</dbReference>
<name>A0ABR2WT59_9FUNG</name>
<reference evidence="1 2" key="1">
    <citation type="submission" date="2023-04" db="EMBL/GenBank/DDBJ databases">
        <title>Genome of Basidiobolus ranarum AG-B5.</title>
        <authorList>
            <person name="Stajich J.E."/>
            <person name="Carter-House D."/>
            <person name="Gryganskyi A."/>
        </authorList>
    </citation>
    <scope>NUCLEOTIDE SEQUENCE [LARGE SCALE GENOMIC DNA]</scope>
    <source>
        <strain evidence="1 2">AG-B5</strain>
    </source>
</reference>
<evidence type="ECO:0000313" key="1">
    <source>
        <dbReference type="EMBL" id="KAK9764690.1"/>
    </source>
</evidence>
<evidence type="ECO:0000313" key="2">
    <source>
        <dbReference type="Proteomes" id="UP001479436"/>
    </source>
</evidence>
<evidence type="ECO:0008006" key="3">
    <source>
        <dbReference type="Google" id="ProtNLM"/>
    </source>
</evidence>
<sequence>MLFSSLRRLQKRLSIKAHKVECTFCHCSHASHDCEEALLEFEQYIHHSSSHVLENQCVESSMDLEFQVDMARMRASIDRLSNRRLSEQDFTPYAKY</sequence>
<gene>
    <name evidence="1" type="ORF">K7432_007605</name>
</gene>
<organism evidence="1 2">
    <name type="scientific">Basidiobolus ranarum</name>
    <dbReference type="NCBI Taxonomy" id="34480"/>
    <lineage>
        <taxon>Eukaryota</taxon>
        <taxon>Fungi</taxon>
        <taxon>Fungi incertae sedis</taxon>
        <taxon>Zoopagomycota</taxon>
        <taxon>Entomophthoromycotina</taxon>
        <taxon>Basidiobolomycetes</taxon>
        <taxon>Basidiobolales</taxon>
        <taxon>Basidiobolaceae</taxon>
        <taxon>Basidiobolus</taxon>
    </lineage>
</organism>
<dbReference type="EMBL" id="JASJQH010000383">
    <property type="protein sequence ID" value="KAK9764690.1"/>
    <property type="molecule type" value="Genomic_DNA"/>
</dbReference>
<proteinExistence type="predicted"/>
<keyword evidence="2" id="KW-1185">Reference proteome</keyword>